<keyword evidence="13" id="KW-0479">Metal-binding</keyword>
<dbReference type="NCBIfam" id="NF007604">
    <property type="entry name" value="PRK10251.1"/>
    <property type="match status" value="1"/>
</dbReference>
<evidence type="ECO:0000256" key="12">
    <source>
        <dbReference type="PIRSR" id="PIRSR603542-1"/>
    </source>
</evidence>
<keyword evidence="16" id="KW-0436">Ligase</keyword>
<dbReference type="GO" id="GO:0008897">
    <property type="term" value="F:holo-[acyl-carrier-protein] synthase activity"/>
    <property type="evidence" value="ECO:0007669"/>
    <property type="project" value="InterPro"/>
</dbReference>
<evidence type="ECO:0000256" key="4">
    <source>
        <dbReference type="ARBA" id="ARBA00011503"/>
    </source>
</evidence>
<comment type="cofactor">
    <cofactor evidence="13">
        <name>Mg(2+)</name>
        <dbReference type="ChEBI" id="CHEBI:18420"/>
    </cofactor>
</comment>
<evidence type="ECO:0000256" key="10">
    <source>
        <dbReference type="ARBA" id="ARBA00049176"/>
    </source>
</evidence>
<dbReference type="PANTHER" id="PTHR38096">
    <property type="entry name" value="ENTEROBACTIN SYNTHASE COMPONENT D"/>
    <property type="match status" value="1"/>
</dbReference>
<feature type="binding site" evidence="12">
    <location>
        <position position="152"/>
    </location>
    <ligand>
        <name>CoA</name>
        <dbReference type="ChEBI" id="CHEBI:57287"/>
    </ligand>
</feature>
<comment type="pathway">
    <text evidence="2">Siderophore biosynthesis; enterobactin biosynthesis.</text>
</comment>
<dbReference type="InterPro" id="IPR041354">
    <property type="entry name" value="4PPT_N"/>
</dbReference>
<dbReference type="GO" id="GO:0016874">
    <property type="term" value="F:ligase activity"/>
    <property type="evidence" value="ECO:0007669"/>
    <property type="project" value="UniProtKB-KW"/>
</dbReference>
<feature type="binding site" evidence="12">
    <location>
        <position position="54"/>
    </location>
    <ligand>
        <name>CoA</name>
        <dbReference type="ChEBI" id="CHEBI:57287"/>
    </ligand>
</feature>
<dbReference type="PRINTS" id="PR01399">
    <property type="entry name" value="ENTSNTHTASED"/>
</dbReference>
<comment type="similarity">
    <text evidence="3">Belongs to the P-Pant transferase superfamily. EntD family.</text>
</comment>
<dbReference type="InterPro" id="IPR003542">
    <property type="entry name" value="Enbac_synth_compD-like"/>
</dbReference>
<evidence type="ECO:0000259" key="14">
    <source>
        <dbReference type="Pfam" id="PF01648"/>
    </source>
</evidence>
<keyword evidence="7" id="KW-0259">Enterobactin biosynthesis</keyword>
<keyword evidence="6" id="KW-0808">Transferase</keyword>
<dbReference type="Proteomes" id="UP000594500">
    <property type="component" value="Chromosome"/>
</dbReference>
<evidence type="ECO:0000256" key="5">
    <source>
        <dbReference type="ARBA" id="ARBA00019087"/>
    </source>
</evidence>
<dbReference type="PANTHER" id="PTHR38096:SF1">
    <property type="entry name" value="ENTEROBACTIN SYNTHASE COMPONENT D"/>
    <property type="match status" value="1"/>
</dbReference>
<dbReference type="EMBL" id="CP062916">
    <property type="protein sequence ID" value="QPF07560.1"/>
    <property type="molecule type" value="Genomic_DNA"/>
</dbReference>
<dbReference type="GO" id="GO:0000287">
    <property type="term" value="F:magnesium ion binding"/>
    <property type="evidence" value="ECO:0007669"/>
    <property type="project" value="InterPro"/>
</dbReference>
<proteinExistence type="inferred from homology"/>
<keyword evidence="13" id="KW-0460">Magnesium</keyword>
<name>A0AAP9XNP2_RAOTE</name>
<dbReference type="GO" id="GO:0009239">
    <property type="term" value="P:enterobactin biosynthetic process"/>
    <property type="evidence" value="ECO:0007669"/>
    <property type="project" value="UniProtKB-KW"/>
</dbReference>
<dbReference type="Gene3D" id="3.90.470.20">
    <property type="entry name" value="4'-phosphopantetheinyl transferase domain"/>
    <property type="match status" value="1"/>
</dbReference>
<organism evidence="16 17">
    <name type="scientific">Raoultella terrigena</name>
    <name type="common">Klebsiella terrigena</name>
    <dbReference type="NCBI Taxonomy" id="577"/>
    <lineage>
        <taxon>Bacteria</taxon>
        <taxon>Pseudomonadati</taxon>
        <taxon>Pseudomonadota</taxon>
        <taxon>Gammaproteobacteria</taxon>
        <taxon>Enterobacterales</taxon>
        <taxon>Enterobacteriaceae</taxon>
        <taxon>Klebsiella/Raoultella group</taxon>
        <taxon>Raoultella</taxon>
    </lineage>
</organism>
<dbReference type="Pfam" id="PF01648">
    <property type="entry name" value="ACPS"/>
    <property type="match status" value="1"/>
</dbReference>
<dbReference type="InterPro" id="IPR008278">
    <property type="entry name" value="4-PPantetheinyl_Trfase_dom"/>
</dbReference>
<gene>
    <name evidence="16" type="primary">entD</name>
    <name evidence="16" type="ORF">IMO34_19865</name>
</gene>
<dbReference type="SUPFAM" id="SSF56214">
    <property type="entry name" value="4'-phosphopantetheinyl transferase"/>
    <property type="match status" value="1"/>
</dbReference>
<evidence type="ECO:0000259" key="15">
    <source>
        <dbReference type="Pfam" id="PF17837"/>
    </source>
</evidence>
<feature type="domain" description="4'-phosphopantetheinyl transferase N-terminal" evidence="15">
    <location>
        <begin position="36"/>
        <end position="100"/>
    </location>
</feature>
<feature type="domain" description="4'-phosphopantetheinyl transferase" evidence="14">
    <location>
        <begin position="103"/>
        <end position="188"/>
    </location>
</feature>
<evidence type="ECO:0000256" key="9">
    <source>
        <dbReference type="ARBA" id="ARBA00031996"/>
    </source>
</evidence>
<protein>
    <recommendedName>
        <fullName evidence="5">Enterobactin synthase component D</fullName>
    </recommendedName>
    <alternativeName>
        <fullName evidence="8">4'-phosphopantetheinyl transferase EntD</fullName>
    </alternativeName>
    <alternativeName>
        <fullName evidence="9">Enterochelin synthase D</fullName>
    </alternativeName>
</protein>
<evidence type="ECO:0000313" key="17">
    <source>
        <dbReference type="Proteomes" id="UP000594500"/>
    </source>
</evidence>
<dbReference type="Pfam" id="PF17837">
    <property type="entry name" value="4PPT_N"/>
    <property type="match status" value="1"/>
</dbReference>
<evidence type="ECO:0000256" key="7">
    <source>
        <dbReference type="ARBA" id="ARBA00023191"/>
    </source>
</evidence>
<accession>A0AAP9XNP2</accession>
<feature type="binding site" evidence="12">
    <location>
        <position position="46"/>
    </location>
    <ligand>
        <name>CoA</name>
        <dbReference type="ChEBI" id="CHEBI:57287"/>
    </ligand>
</feature>
<evidence type="ECO:0000256" key="6">
    <source>
        <dbReference type="ARBA" id="ARBA00022679"/>
    </source>
</evidence>
<dbReference type="RefSeq" id="WP_195709675.1">
    <property type="nucleotide sequence ID" value="NZ_CP062916.1"/>
</dbReference>
<comment type="function">
    <text evidence="1">Involved in the biosynthesis of the siderophore enterobactin (enterochelin), which is a macrocyclic trimeric lactone of N-(2,3-dihydroxybenzoyl)-serine. The serine trilactone serves as a scaffolding for the three catechol functionalities that provide hexadentate coordination for the tightly ligated iron(2+) atoms. Plays an essential role in the assembly of the enterobactin by catalyzing the transfer of the 4'-phosphopantetheine (Ppant) moiety from coenzyme A to the apo-domains of both EntB (ArCP domain) and EntF (PCP domain) to yield their holo-forms which make them competent for the activation of 2,3-dihydroxybenzoate (DHB) and L-serine, respectively.</text>
</comment>
<comment type="catalytic activity">
    <reaction evidence="10">
        <text>apo-[aryl-carrier protein] + CoA = holo-[aryl-carrier protein] + adenosine 3',5'-bisphosphate + H(+)</text>
        <dbReference type="Rhea" id="RHEA:48404"/>
        <dbReference type="Rhea" id="RHEA-COMP:15903"/>
        <dbReference type="Rhea" id="RHEA-COMP:17557"/>
        <dbReference type="ChEBI" id="CHEBI:15378"/>
        <dbReference type="ChEBI" id="CHEBI:29999"/>
        <dbReference type="ChEBI" id="CHEBI:57287"/>
        <dbReference type="ChEBI" id="CHEBI:58343"/>
        <dbReference type="ChEBI" id="CHEBI:64479"/>
    </reaction>
</comment>
<evidence type="ECO:0000313" key="16">
    <source>
        <dbReference type="EMBL" id="QPF07560.1"/>
    </source>
</evidence>
<evidence type="ECO:0000256" key="11">
    <source>
        <dbReference type="ARBA" id="ARBA00049191"/>
    </source>
</evidence>
<evidence type="ECO:0000256" key="1">
    <source>
        <dbReference type="ARBA" id="ARBA00003937"/>
    </source>
</evidence>
<dbReference type="GO" id="GO:0005886">
    <property type="term" value="C:plasma membrane"/>
    <property type="evidence" value="ECO:0007669"/>
    <property type="project" value="TreeGrafter"/>
</dbReference>
<evidence type="ECO:0000256" key="8">
    <source>
        <dbReference type="ARBA" id="ARBA00029894"/>
    </source>
</evidence>
<dbReference type="GO" id="GO:0009366">
    <property type="term" value="C:enterobactin synthetase complex"/>
    <property type="evidence" value="ECO:0007669"/>
    <property type="project" value="InterPro"/>
</dbReference>
<evidence type="ECO:0000256" key="2">
    <source>
        <dbReference type="ARBA" id="ARBA00004993"/>
    </source>
</evidence>
<feature type="binding site" evidence="13">
    <location>
        <position position="108"/>
    </location>
    <ligand>
        <name>Mg(2+)</name>
        <dbReference type="ChEBI" id="CHEBI:18420"/>
    </ligand>
</feature>
<evidence type="ECO:0000256" key="3">
    <source>
        <dbReference type="ARBA" id="ARBA00008342"/>
    </source>
</evidence>
<evidence type="ECO:0000256" key="13">
    <source>
        <dbReference type="PIRSR" id="PIRSR603542-2"/>
    </source>
</evidence>
<comment type="catalytic activity">
    <reaction evidence="11">
        <text>apo-[peptidyl-carrier protein] + CoA = holo-[peptidyl-carrier protein] + adenosine 3',5'-bisphosphate + H(+)</text>
        <dbReference type="Rhea" id="RHEA:46228"/>
        <dbReference type="Rhea" id="RHEA-COMP:11479"/>
        <dbReference type="Rhea" id="RHEA-COMP:11480"/>
        <dbReference type="ChEBI" id="CHEBI:15378"/>
        <dbReference type="ChEBI" id="CHEBI:29999"/>
        <dbReference type="ChEBI" id="CHEBI:57287"/>
        <dbReference type="ChEBI" id="CHEBI:58343"/>
        <dbReference type="ChEBI" id="CHEBI:64479"/>
    </reaction>
</comment>
<comment type="subunit">
    <text evidence="4">EntB, EntD, EntE, and EntF form a multienzyme complex called enterobactin synthase.</text>
</comment>
<sequence length="216" mass="23654">MHTRHSTLLLAGHLLQRIDFDPASFQPADLLWLPHHALLAAGGRKRQTEHLAGRIAAVHALREVGEKMPPPPGEQRQPLWPAPWFGSISHCENSALAVVSSYPIGIDIERCLTPALAAELESSIINAAEKPLLAASGLPFALALTLAFSAKESGFKAWSTYATDLPGFHSAQIIAMDADTLHLRFNAAFSAILENITIRINWLIIPPYIITCTRYR</sequence>
<feature type="binding site" evidence="12">
    <location>
        <position position="156"/>
    </location>
    <ligand>
        <name>CoA</name>
        <dbReference type="ChEBI" id="CHEBI:57287"/>
    </ligand>
</feature>
<feature type="binding site" evidence="13">
    <location>
        <position position="109"/>
    </location>
    <ligand>
        <name>Mg(2+)</name>
        <dbReference type="ChEBI" id="CHEBI:18420"/>
    </ligand>
</feature>
<feature type="binding site" evidence="12">
    <location>
        <begin position="89"/>
        <end position="90"/>
    </location>
    <ligand>
        <name>CoA</name>
        <dbReference type="ChEBI" id="CHEBI:57287"/>
    </ligand>
</feature>
<feature type="binding site" evidence="13">
    <location>
        <position position="107"/>
    </location>
    <ligand>
        <name>Mg(2+)</name>
        <dbReference type="ChEBI" id="CHEBI:18420"/>
    </ligand>
</feature>
<dbReference type="InterPro" id="IPR037143">
    <property type="entry name" value="4-PPantetheinyl_Trfase_dom_sf"/>
</dbReference>
<dbReference type="AlphaFoldDB" id="A0AAP9XNP2"/>
<feature type="binding site" evidence="12">
    <location>
        <position position="107"/>
    </location>
    <ligand>
        <name>CoA</name>
        <dbReference type="ChEBI" id="CHEBI:57287"/>
    </ligand>
</feature>
<reference evidence="16 17" key="1">
    <citation type="submission" date="2020-10" db="EMBL/GenBank/DDBJ databases">
        <title>Resistance determinants and their genetic context in bacteria from a longitudinal study of pigs reared under conventional and antibiotic-free husbandry practices.</title>
        <authorList>
            <person name="Poulin-Laprade D."/>
            <person name="Brouard J.-S."/>
            <person name="Gagnon N."/>
            <person name="Turcotte A."/>
            <person name="Langlois A."/>
            <person name="Matte J.J."/>
            <person name="Carrillo C.D."/>
            <person name="Zaheer R."/>
            <person name="McAllister T."/>
            <person name="Topp E."/>
            <person name="Talbot G."/>
        </authorList>
    </citation>
    <scope>NUCLEOTIDE SEQUENCE [LARGE SCALE GENOMIC DNA]</scope>
    <source>
        <strain evidence="16 17">Res13-Abat-PEB01-P1-04-A</strain>
    </source>
</reference>